<dbReference type="RefSeq" id="WP_168053682.1">
    <property type="nucleotide sequence ID" value="NZ_JAATJR010000007.1"/>
</dbReference>
<name>A0ABX1F6N3_9PROT</name>
<evidence type="ECO:0000256" key="6">
    <source>
        <dbReference type="ARBA" id="ARBA00022833"/>
    </source>
</evidence>
<dbReference type="NCBIfam" id="NF006947">
    <property type="entry name" value="PRK09429.1"/>
    <property type="match status" value="1"/>
</dbReference>
<reference evidence="10 11" key="1">
    <citation type="submission" date="2020-03" db="EMBL/GenBank/DDBJ databases">
        <title>Roseomonas selenitidurans sp. nov. isolated from soil.</title>
        <authorList>
            <person name="Liu H."/>
        </authorList>
    </citation>
    <scope>NUCLEOTIDE SEQUENCE [LARGE SCALE GENOMIC DNA]</scope>
    <source>
        <strain evidence="10 11">JCM 15073</strain>
    </source>
</reference>
<evidence type="ECO:0000256" key="1">
    <source>
        <dbReference type="ARBA" id="ARBA00022670"/>
    </source>
</evidence>
<dbReference type="EMBL" id="JAAVTX010000007">
    <property type="protein sequence ID" value="NKE47894.1"/>
    <property type="molecule type" value="Genomic_DNA"/>
</dbReference>
<keyword evidence="6" id="KW-0862">Zinc</keyword>
<evidence type="ECO:0000313" key="11">
    <source>
        <dbReference type="Proteomes" id="UP000765160"/>
    </source>
</evidence>
<feature type="signal peptide" evidence="9">
    <location>
        <begin position="1"/>
        <end position="33"/>
    </location>
</feature>
<evidence type="ECO:0000256" key="8">
    <source>
        <dbReference type="SAM" id="MobiDB-lite"/>
    </source>
</evidence>
<keyword evidence="1" id="KW-0645">Protease</keyword>
<evidence type="ECO:0000256" key="4">
    <source>
        <dbReference type="ARBA" id="ARBA00022764"/>
    </source>
</evidence>
<dbReference type="Gene3D" id="3.30.1380.10">
    <property type="match status" value="1"/>
</dbReference>
<organism evidence="10 11">
    <name type="scientific">Falsiroseomonas frigidaquae</name>
    <dbReference type="NCBI Taxonomy" id="487318"/>
    <lineage>
        <taxon>Bacteria</taxon>
        <taxon>Pseudomonadati</taxon>
        <taxon>Pseudomonadota</taxon>
        <taxon>Alphaproteobacteria</taxon>
        <taxon>Acetobacterales</taxon>
        <taxon>Roseomonadaceae</taxon>
        <taxon>Falsiroseomonas</taxon>
    </lineage>
</organism>
<feature type="compositionally biased region" description="Pro residues" evidence="8">
    <location>
        <begin position="270"/>
        <end position="284"/>
    </location>
</feature>
<dbReference type="Pfam" id="PF03411">
    <property type="entry name" value="Peptidase_M74"/>
    <property type="match status" value="1"/>
</dbReference>
<keyword evidence="4" id="KW-0574">Periplasm</keyword>
<keyword evidence="5" id="KW-0378">Hydrolase</keyword>
<keyword evidence="3 9" id="KW-0732">Signal</keyword>
<gene>
    <name evidence="10" type="primary">mepA</name>
    <name evidence="10" type="ORF">HB662_24165</name>
</gene>
<protein>
    <submittedName>
        <fullName evidence="10">Penicillin-insensitive murein endopeptidase</fullName>
    </submittedName>
</protein>
<proteinExistence type="predicted"/>
<dbReference type="SUPFAM" id="SSF55166">
    <property type="entry name" value="Hedgehog/DD-peptidase"/>
    <property type="match status" value="1"/>
</dbReference>
<evidence type="ECO:0000256" key="5">
    <source>
        <dbReference type="ARBA" id="ARBA00022801"/>
    </source>
</evidence>
<dbReference type="InterPro" id="IPR009045">
    <property type="entry name" value="Zn_M74/Hedgehog-like"/>
</dbReference>
<evidence type="ECO:0000256" key="7">
    <source>
        <dbReference type="ARBA" id="ARBA00023049"/>
    </source>
</evidence>
<keyword evidence="7" id="KW-0482">Metalloprotease</keyword>
<keyword evidence="2" id="KW-0479">Metal-binding</keyword>
<evidence type="ECO:0000256" key="2">
    <source>
        <dbReference type="ARBA" id="ARBA00022723"/>
    </source>
</evidence>
<sequence>MTPGAASRHAFLRHALRAACLSFLLASAPPALAQQGPPARAADWAALPRPSLAPPRAIGSTGLGCLAGGRALAPEGPGWQAIRTSRNRHWGHPATLALVAHVAGQARAAGLPDLWIGDLSQPRGGPMPWGHASHQSGLDADIWLDLRPKPRVPAAMREELTIPSLVRADGEAVDPARWTPRHATLIRIAAEAPGLDRLLVNPAIKRRLCADHGGSAWLRRVRPWRGHDSHMHLRLRCPADSPDCRDIAPPPPGDGCDASLEWWFSAEARQPPPRRPGPPGPPRRLPAACTAVMQAR</sequence>
<evidence type="ECO:0000256" key="3">
    <source>
        <dbReference type="ARBA" id="ARBA00022729"/>
    </source>
</evidence>
<dbReference type="InterPro" id="IPR005073">
    <property type="entry name" value="Peptidase_M74"/>
</dbReference>
<dbReference type="PIRSF" id="PIRSF018455">
    <property type="entry name" value="MepA"/>
    <property type="match status" value="1"/>
</dbReference>
<evidence type="ECO:0000256" key="9">
    <source>
        <dbReference type="SAM" id="SignalP"/>
    </source>
</evidence>
<dbReference type="Proteomes" id="UP000765160">
    <property type="component" value="Unassembled WGS sequence"/>
</dbReference>
<evidence type="ECO:0000313" key="10">
    <source>
        <dbReference type="EMBL" id="NKE47894.1"/>
    </source>
</evidence>
<feature type="region of interest" description="Disordered" evidence="8">
    <location>
        <begin position="267"/>
        <end position="296"/>
    </location>
</feature>
<comment type="caution">
    <text evidence="10">The sequence shown here is derived from an EMBL/GenBank/DDBJ whole genome shotgun (WGS) entry which is preliminary data.</text>
</comment>
<feature type="chain" id="PRO_5045814305" evidence="9">
    <location>
        <begin position="34"/>
        <end position="296"/>
    </location>
</feature>
<accession>A0ABX1F6N3</accession>
<keyword evidence="11" id="KW-1185">Reference proteome</keyword>